<dbReference type="AlphaFoldDB" id="A0A934W0F7"/>
<dbReference type="Proteomes" id="UP000640485">
    <property type="component" value="Unassembled WGS sequence"/>
</dbReference>
<dbReference type="EMBL" id="JAEPRQ010000011">
    <property type="protein sequence ID" value="MBK4218042.1"/>
    <property type="molecule type" value="Genomic_DNA"/>
</dbReference>
<keyword evidence="1" id="KW-0732">Signal</keyword>
<evidence type="ECO:0000256" key="1">
    <source>
        <dbReference type="SAM" id="SignalP"/>
    </source>
</evidence>
<feature type="signal peptide" evidence="1">
    <location>
        <begin position="1"/>
        <end position="26"/>
    </location>
</feature>
<evidence type="ECO:0000313" key="2">
    <source>
        <dbReference type="EMBL" id="MBK4218042.1"/>
    </source>
</evidence>
<sequence>MRLTLILMMMVAFVTMTVSTAGQSFAGSTCSSQLQVADMCYAVAVPAAQADPAQKAGSSCIDLTLPQNAVVPIEVAARPLSFAIQRISSAVSQPLVPLPPPRAA</sequence>
<proteinExistence type="predicted"/>
<protein>
    <submittedName>
        <fullName evidence="2">Uncharacterized protein</fullName>
    </submittedName>
</protein>
<organism evidence="2 3">
    <name type="scientific">Paracoccus caeni</name>
    <dbReference type="NCBI Taxonomy" id="657651"/>
    <lineage>
        <taxon>Bacteria</taxon>
        <taxon>Pseudomonadati</taxon>
        <taxon>Pseudomonadota</taxon>
        <taxon>Alphaproteobacteria</taxon>
        <taxon>Rhodobacterales</taxon>
        <taxon>Paracoccaceae</taxon>
        <taxon>Paracoccus</taxon>
    </lineage>
</organism>
<dbReference type="RefSeq" id="WP_200689327.1">
    <property type="nucleotide sequence ID" value="NZ_JAEPRQ010000011.1"/>
</dbReference>
<feature type="chain" id="PRO_5036829269" evidence="1">
    <location>
        <begin position="27"/>
        <end position="104"/>
    </location>
</feature>
<reference evidence="2" key="1">
    <citation type="submission" date="2021-01" db="EMBL/GenBank/DDBJ databases">
        <title>Paracoccus amoyensis sp. nov., isolated from the surface seawater along the coast of Xiamen Island, China.</title>
        <authorList>
            <person name="Lyu L."/>
        </authorList>
    </citation>
    <scope>NUCLEOTIDE SEQUENCE</scope>
    <source>
        <strain evidence="2">MJ17</strain>
    </source>
</reference>
<name>A0A934W0F7_9RHOB</name>
<keyword evidence="3" id="KW-1185">Reference proteome</keyword>
<comment type="caution">
    <text evidence="2">The sequence shown here is derived from an EMBL/GenBank/DDBJ whole genome shotgun (WGS) entry which is preliminary data.</text>
</comment>
<accession>A0A934W0F7</accession>
<gene>
    <name evidence="2" type="ORF">JJJ17_19105</name>
</gene>
<evidence type="ECO:0000313" key="3">
    <source>
        <dbReference type="Proteomes" id="UP000640485"/>
    </source>
</evidence>